<name>A0ABT5SW12_9PSEU</name>
<feature type="domain" description="ANTAR" evidence="3">
    <location>
        <begin position="181"/>
        <end position="242"/>
    </location>
</feature>
<dbReference type="InterPro" id="IPR005561">
    <property type="entry name" value="ANTAR"/>
</dbReference>
<dbReference type="PROSITE" id="PS50921">
    <property type="entry name" value="ANTAR"/>
    <property type="match status" value="1"/>
</dbReference>
<protein>
    <submittedName>
        <fullName evidence="4">GAF and ANTAR domain-containing protein</fullName>
    </submittedName>
</protein>
<dbReference type="Pfam" id="PF13185">
    <property type="entry name" value="GAF_2"/>
    <property type="match status" value="1"/>
</dbReference>
<sequence length="252" mass="26240">MTDDVERGGGSTDLASLRDAVALALRGPDPAEAVRIVCRSAAGALSVDGAAISTITGTRHRETLCASDDTAAELEELQYTLGEGPCFEAFDLDVPVLLADLDAPPAARWPVYASRATACSRARAVFVFPLSFGTLRVGALSTYRVTPTPLDAEALAAGNELAQTAALVLLGLQDPAGAAAQVQREAAAGQLGVRVMRHEQVHMAAGMLAEQLGVSTDAAFDRLRAHAFVESRLLVDVASDVLAHRVHLDGAS</sequence>
<dbReference type="RefSeq" id="WP_274200712.1">
    <property type="nucleotide sequence ID" value="NZ_JAQZAO010000005.1"/>
</dbReference>
<evidence type="ECO:0000313" key="4">
    <source>
        <dbReference type="EMBL" id="MDD7966182.1"/>
    </source>
</evidence>
<reference evidence="4 5" key="1">
    <citation type="submission" date="2023-02" db="EMBL/GenBank/DDBJ databases">
        <title>Genome sequencing required for Actinomycetospora new species description.</title>
        <authorList>
            <person name="Saimee Y."/>
            <person name="Duangmal K."/>
        </authorList>
    </citation>
    <scope>NUCLEOTIDE SEQUENCE [LARGE SCALE GENOMIC DNA]</scope>
    <source>
        <strain evidence="4 5">DW7H6</strain>
    </source>
</reference>
<dbReference type="SUPFAM" id="SSF55781">
    <property type="entry name" value="GAF domain-like"/>
    <property type="match status" value="1"/>
</dbReference>
<evidence type="ECO:0000256" key="1">
    <source>
        <dbReference type="ARBA" id="ARBA00023015"/>
    </source>
</evidence>
<evidence type="ECO:0000313" key="5">
    <source>
        <dbReference type="Proteomes" id="UP001300763"/>
    </source>
</evidence>
<keyword evidence="5" id="KW-1185">Reference proteome</keyword>
<evidence type="ECO:0000259" key="3">
    <source>
        <dbReference type="PROSITE" id="PS50921"/>
    </source>
</evidence>
<dbReference type="Gene3D" id="3.30.450.40">
    <property type="match status" value="1"/>
</dbReference>
<organism evidence="4 5">
    <name type="scientific">Actinomycetospora lemnae</name>
    <dbReference type="NCBI Taxonomy" id="3019891"/>
    <lineage>
        <taxon>Bacteria</taxon>
        <taxon>Bacillati</taxon>
        <taxon>Actinomycetota</taxon>
        <taxon>Actinomycetes</taxon>
        <taxon>Pseudonocardiales</taxon>
        <taxon>Pseudonocardiaceae</taxon>
        <taxon>Actinomycetospora</taxon>
    </lineage>
</organism>
<dbReference type="InterPro" id="IPR036388">
    <property type="entry name" value="WH-like_DNA-bd_sf"/>
</dbReference>
<dbReference type="InterPro" id="IPR003018">
    <property type="entry name" value="GAF"/>
</dbReference>
<comment type="caution">
    <text evidence="4">The sequence shown here is derived from an EMBL/GenBank/DDBJ whole genome shotgun (WGS) entry which is preliminary data.</text>
</comment>
<keyword evidence="1" id="KW-0805">Transcription regulation</keyword>
<dbReference type="Gene3D" id="1.10.10.10">
    <property type="entry name" value="Winged helix-like DNA-binding domain superfamily/Winged helix DNA-binding domain"/>
    <property type="match status" value="1"/>
</dbReference>
<evidence type="ECO:0000256" key="2">
    <source>
        <dbReference type="ARBA" id="ARBA00023163"/>
    </source>
</evidence>
<proteinExistence type="predicted"/>
<gene>
    <name evidence="4" type="ORF">PGB27_12615</name>
</gene>
<dbReference type="EMBL" id="JAQZAO010000005">
    <property type="protein sequence ID" value="MDD7966182.1"/>
    <property type="molecule type" value="Genomic_DNA"/>
</dbReference>
<dbReference type="Pfam" id="PF03861">
    <property type="entry name" value="ANTAR"/>
    <property type="match status" value="1"/>
</dbReference>
<accession>A0ABT5SW12</accession>
<dbReference type="Proteomes" id="UP001300763">
    <property type="component" value="Unassembled WGS sequence"/>
</dbReference>
<dbReference type="InterPro" id="IPR029016">
    <property type="entry name" value="GAF-like_dom_sf"/>
</dbReference>
<keyword evidence="2" id="KW-0804">Transcription</keyword>